<comment type="caution">
    <text evidence="6">The sequence shown here is derived from an EMBL/GenBank/DDBJ whole genome shotgun (WGS) entry which is preliminary data.</text>
</comment>
<proteinExistence type="predicted"/>
<evidence type="ECO:0000313" key="7">
    <source>
        <dbReference type="Proteomes" id="UP001500804"/>
    </source>
</evidence>
<protein>
    <submittedName>
        <fullName evidence="6">Heparinase II/III family protein</fullName>
    </submittedName>
</protein>
<accession>A0ABP9NGC0</accession>
<evidence type="ECO:0000259" key="5">
    <source>
        <dbReference type="Pfam" id="PF07940"/>
    </source>
</evidence>
<keyword evidence="4" id="KW-0456">Lyase</keyword>
<evidence type="ECO:0000256" key="2">
    <source>
        <dbReference type="ARBA" id="ARBA00022729"/>
    </source>
</evidence>
<keyword evidence="3" id="KW-0574">Periplasm</keyword>
<dbReference type="EMBL" id="BAABJO010000005">
    <property type="protein sequence ID" value="GAA5116601.1"/>
    <property type="molecule type" value="Genomic_DNA"/>
</dbReference>
<organism evidence="6 7">
    <name type="scientific">Pseudonocardia adelaidensis</name>
    <dbReference type="NCBI Taxonomy" id="648754"/>
    <lineage>
        <taxon>Bacteria</taxon>
        <taxon>Bacillati</taxon>
        <taxon>Actinomycetota</taxon>
        <taxon>Actinomycetes</taxon>
        <taxon>Pseudonocardiales</taxon>
        <taxon>Pseudonocardiaceae</taxon>
        <taxon>Pseudonocardia</taxon>
    </lineage>
</organism>
<reference evidence="7" key="1">
    <citation type="journal article" date="2019" name="Int. J. Syst. Evol. Microbiol.">
        <title>The Global Catalogue of Microorganisms (GCM) 10K type strain sequencing project: providing services to taxonomists for standard genome sequencing and annotation.</title>
        <authorList>
            <consortium name="The Broad Institute Genomics Platform"/>
            <consortium name="The Broad Institute Genome Sequencing Center for Infectious Disease"/>
            <person name="Wu L."/>
            <person name="Ma J."/>
        </authorList>
    </citation>
    <scope>NUCLEOTIDE SEQUENCE [LARGE SCALE GENOMIC DNA]</scope>
    <source>
        <strain evidence="7">JCM 18302</strain>
    </source>
</reference>
<evidence type="ECO:0000256" key="3">
    <source>
        <dbReference type="ARBA" id="ARBA00022764"/>
    </source>
</evidence>
<comment type="subcellular location">
    <subcellularLocation>
        <location evidence="1">Periplasm</location>
    </subcellularLocation>
</comment>
<keyword evidence="2" id="KW-0732">Signal</keyword>
<dbReference type="SUPFAM" id="SSF48230">
    <property type="entry name" value="Chondroitin AC/alginate lyase"/>
    <property type="match status" value="1"/>
</dbReference>
<dbReference type="Gene3D" id="2.70.98.70">
    <property type="match status" value="1"/>
</dbReference>
<dbReference type="Gene3D" id="1.50.10.100">
    <property type="entry name" value="Chondroitin AC/alginate lyase"/>
    <property type="match status" value="1"/>
</dbReference>
<name>A0ABP9NGC0_9PSEU</name>
<evidence type="ECO:0000313" key="6">
    <source>
        <dbReference type="EMBL" id="GAA5116601.1"/>
    </source>
</evidence>
<sequence>MSPVAPAVLPGERGGWWHHYVCPAHGVELEHVGLLTGEFPEGGVPCAHGCRVDTADVRGAWTVLAHQACARAILAAAGGSADERAGAVALLREYSHRYAALGTTGHNGAAGWMLRGRLFHQALTEAIWAVPIGLAARLLGDPVPELTEGLADAARVARDSLVADGRFRSNYTAWLDAAGAACTGKPEWLDGPHGIFAHVLASTHADGWEWEASTYYHSFVLRAYRHAIAAVPGVKVPATVRARIDAMADVLRMLVTPGGLLPSLHDGPYRRAEWDRELAEMIDTGLEMTPAAHRPVTVYRDAGYAILRGGGVRAIVDYGPHGGSHGHLDTLSLYLYGDDVAWQPDPGQVPYGHAYWRRYYASTAAHPTFSVDGLEQAECAGELVSAGADEVTVACGTAYDGVSAVRRVVLAADGTLRDELSVSAERPRRIAAHLRPDVPLTVRTDPDGTVHTHWEGHLHGTHTASGAAARFAARPGPGPADDPQRTRTHVDWVAEDATSVTFRSTYRVGQ</sequence>
<evidence type="ECO:0000256" key="1">
    <source>
        <dbReference type="ARBA" id="ARBA00004418"/>
    </source>
</evidence>
<dbReference type="PANTHER" id="PTHR39210:SF1">
    <property type="entry name" value="HEPARIN-SULFATE LYASE"/>
    <property type="match status" value="1"/>
</dbReference>
<dbReference type="PANTHER" id="PTHR39210">
    <property type="entry name" value="HEPARIN-SULFATE LYASE"/>
    <property type="match status" value="1"/>
</dbReference>
<dbReference type="InterPro" id="IPR012480">
    <property type="entry name" value="Hepar_II_III_C"/>
</dbReference>
<keyword evidence="7" id="KW-1185">Reference proteome</keyword>
<dbReference type="Pfam" id="PF07940">
    <property type="entry name" value="Hepar_II_III_C"/>
    <property type="match status" value="1"/>
</dbReference>
<dbReference type="InterPro" id="IPR008929">
    <property type="entry name" value="Chondroitin_lyas"/>
</dbReference>
<gene>
    <name evidence="6" type="ORF">GCM10023320_17310</name>
</gene>
<feature type="domain" description="Heparinase II/III-like C-terminal" evidence="5">
    <location>
        <begin position="294"/>
        <end position="449"/>
    </location>
</feature>
<dbReference type="Proteomes" id="UP001500804">
    <property type="component" value="Unassembled WGS sequence"/>
</dbReference>
<evidence type="ECO:0000256" key="4">
    <source>
        <dbReference type="ARBA" id="ARBA00023239"/>
    </source>
</evidence>